<organism evidence="2 3">
    <name type="scientific">Vigna unguiculata</name>
    <name type="common">Cowpea</name>
    <dbReference type="NCBI Taxonomy" id="3917"/>
    <lineage>
        <taxon>Eukaryota</taxon>
        <taxon>Viridiplantae</taxon>
        <taxon>Streptophyta</taxon>
        <taxon>Embryophyta</taxon>
        <taxon>Tracheophyta</taxon>
        <taxon>Spermatophyta</taxon>
        <taxon>Magnoliopsida</taxon>
        <taxon>eudicotyledons</taxon>
        <taxon>Gunneridae</taxon>
        <taxon>Pentapetalae</taxon>
        <taxon>rosids</taxon>
        <taxon>fabids</taxon>
        <taxon>Fabales</taxon>
        <taxon>Fabaceae</taxon>
        <taxon>Papilionoideae</taxon>
        <taxon>50 kb inversion clade</taxon>
        <taxon>NPAAA clade</taxon>
        <taxon>indigoferoid/millettioid clade</taxon>
        <taxon>Phaseoleae</taxon>
        <taxon>Vigna</taxon>
    </lineage>
</organism>
<dbReference type="EMBL" id="CP039351">
    <property type="protein sequence ID" value="QCE00245.1"/>
    <property type="molecule type" value="Genomic_DNA"/>
</dbReference>
<feature type="region of interest" description="Disordered" evidence="1">
    <location>
        <begin position="18"/>
        <end position="40"/>
    </location>
</feature>
<dbReference type="AlphaFoldDB" id="A0A4D6MKI3"/>
<evidence type="ECO:0000313" key="2">
    <source>
        <dbReference type="EMBL" id="QCE00245.1"/>
    </source>
</evidence>
<sequence length="108" mass="11775">MRLNPCFIFFLSAKHHCRPKSRPRPSAATRPTTASATTVAPPSTAAFATARYLFRPPSLTFFLHARGRHLPFRKTPLPCAVTNKTATYASGRPPAATVATLNKLPMPT</sequence>
<feature type="compositionally biased region" description="Low complexity" evidence="1">
    <location>
        <begin position="24"/>
        <end position="40"/>
    </location>
</feature>
<keyword evidence="3" id="KW-1185">Reference proteome</keyword>
<dbReference type="Proteomes" id="UP000501690">
    <property type="component" value="Linkage Group LG7"/>
</dbReference>
<protein>
    <submittedName>
        <fullName evidence="2">Uncharacterized protein</fullName>
    </submittedName>
</protein>
<reference evidence="2 3" key="1">
    <citation type="submission" date="2019-04" db="EMBL/GenBank/DDBJ databases">
        <title>An improved genome assembly and genetic linkage map for asparagus bean, Vigna unguiculata ssp. sesquipedialis.</title>
        <authorList>
            <person name="Xia Q."/>
            <person name="Zhang R."/>
            <person name="Dong Y."/>
        </authorList>
    </citation>
    <scope>NUCLEOTIDE SEQUENCE [LARGE SCALE GENOMIC DNA]</scope>
    <source>
        <tissue evidence="2">Leaf</tissue>
    </source>
</reference>
<proteinExistence type="predicted"/>
<evidence type="ECO:0000256" key="1">
    <source>
        <dbReference type="SAM" id="MobiDB-lite"/>
    </source>
</evidence>
<accession>A0A4D6MKI3</accession>
<evidence type="ECO:0000313" key="3">
    <source>
        <dbReference type="Proteomes" id="UP000501690"/>
    </source>
</evidence>
<name>A0A4D6MKI3_VIGUN</name>
<gene>
    <name evidence="2" type="ORF">DEO72_LG7g1533</name>
</gene>